<dbReference type="GO" id="GO:0016887">
    <property type="term" value="F:ATP hydrolysis activity"/>
    <property type="evidence" value="ECO:0007669"/>
    <property type="project" value="InterPro"/>
</dbReference>
<dbReference type="InterPro" id="IPR017871">
    <property type="entry name" value="ABC_transporter-like_CS"/>
</dbReference>
<feature type="transmembrane region" description="Helical" evidence="11">
    <location>
        <begin position="12"/>
        <end position="35"/>
    </location>
</feature>
<evidence type="ECO:0008006" key="16">
    <source>
        <dbReference type="Google" id="ProtNLM"/>
    </source>
</evidence>
<evidence type="ECO:0000256" key="5">
    <source>
        <dbReference type="ARBA" id="ARBA00022741"/>
    </source>
</evidence>
<dbReference type="GO" id="GO:0005524">
    <property type="term" value="F:ATP binding"/>
    <property type="evidence" value="ECO:0007669"/>
    <property type="project" value="UniProtKB-KW"/>
</dbReference>
<feature type="region of interest" description="Disordered" evidence="10">
    <location>
        <begin position="920"/>
        <end position="949"/>
    </location>
</feature>
<dbReference type="AlphaFoldDB" id="A0A2B7YQ89"/>
<dbReference type="SMART" id="SM00382">
    <property type="entry name" value="AAA"/>
    <property type="match status" value="1"/>
</dbReference>
<feature type="transmembrane region" description="Helical" evidence="11">
    <location>
        <begin position="92"/>
        <end position="110"/>
    </location>
</feature>
<feature type="region of interest" description="Disordered" evidence="10">
    <location>
        <begin position="1023"/>
        <end position="1128"/>
    </location>
</feature>
<name>A0A2B7YQ89_POLH7</name>
<accession>A0A2B7YQ89</accession>
<evidence type="ECO:0000256" key="7">
    <source>
        <dbReference type="ARBA" id="ARBA00022989"/>
    </source>
</evidence>
<dbReference type="Pfam" id="PF00664">
    <property type="entry name" value="ABC_membrane"/>
    <property type="match status" value="1"/>
</dbReference>
<feature type="transmembrane region" description="Helical" evidence="11">
    <location>
        <begin position="499"/>
        <end position="517"/>
    </location>
</feature>
<keyword evidence="6" id="KW-0067">ATP-binding</keyword>
<feature type="transmembrane region" description="Helical" evidence="11">
    <location>
        <begin position="151"/>
        <end position="171"/>
    </location>
</feature>
<keyword evidence="4 11" id="KW-0812">Transmembrane</keyword>
<dbReference type="InterPro" id="IPR003439">
    <property type="entry name" value="ABC_transporter-like_ATP-bd"/>
</dbReference>
<feature type="compositionally biased region" description="Polar residues" evidence="10">
    <location>
        <begin position="192"/>
        <end position="228"/>
    </location>
</feature>
<dbReference type="GO" id="GO:0016020">
    <property type="term" value="C:membrane"/>
    <property type="evidence" value="ECO:0007669"/>
    <property type="project" value="UniProtKB-SubCell"/>
</dbReference>
<dbReference type="InterPro" id="IPR036640">
    <property type="entry name" value="ABC1_TM_sf"/>
</dbReference>
<comment type="similarity">
    <text evidence="2">Belongs to the ABC transporter superfamily. ABCB family. Multidrug resistance exporter (TC 3.A.1.201) subfamily.</text>
</comment>
<keyword evidence="3" id="KW-0813">Transport</keyword>
<dbReference type="EMBL" id="PDNA01000025">
    <property type="protein sequence ID" value="PGH23340.1"/>
    <property type="molecule type" value="Genomic_DNA"/>
</dbReference>
<evidence type="ECO:0000256" key="10">
    <source>
        <dbReference type="SAM" id="MobiDB-lite"/>
    </source>
</evidence>
<feature type="compositionally biased region" description="Basic and acidic residues" evidence="10">
    <location>
        <begin position="1110"/>
        <end position="1119"/>
    </location>
</feature>
<proteinExistence type="inferred from homology"/>
<dbReference type="STRING" id="1447883.A0A2B7YQ89"/>
<sequence>MVTMYSLGYRMLAIQVLRAFLPLVTAGYYFVAATVRRFTRKKSKDPSDLKRGLKPAVSCMILLVIVTYLTEALPLISATLSSNKPSPPQNTVIFTLSSTLFWFATLLGHLDSQLPPAYPFIGSWLIYLVAELVLFSLALGVSQSDGSLFSTVLPMGRLILFSALISTVLAYKHLPERTPKRDEENTPLLDENASSNGLNDTQTTANGTTYGSCSPGDSKSSTKAPDSTTEQDKTTEGKEITMEVIVKDFKMLAPFFWPSRKPHLQLLYVAVSILLLVERVLNIVVPLQIGQITNLLSQGNGVVPWKEISVYIGLRILSSGGVVSVIRRWLWTPLEDYTYYAIVTAAFNKIMNLSCDFHDSKESGKLWHAVRRGHSIKDMVNKICFTLVPMVADLVLAISVLYYMFDAYVALVLATVGVMFMWSTGKIIAKQKVKRRELIDNIGTEHSRLCESTENWPTVSHFNRVPHEQDRYSASVRDYLTSHRGYRLWSYLENTIQNVVLMAGLLTTCFMVAYHVAKGDKEVGSFVMLISYWGQLSGPLQTLVNGFGDAAMDLIDVEDFLTLLRREPTVRDCIGARSLTLDDCDVEFENVGFSYDGKRRILEDVNFRAKSGETIAIVGQTGGGKSTLLKLLFRFYDPTHGVVKIGGQDISKVTLESLREQMGVVPQDPTLFHDTIMNNIRYAKLDATDEEIMEACKAVALHERFLSFADGYNTKVGERGMKLSGGELQRVAIARAIIKNPNIVLLDEATSSVDSETEAQVQASLKHLTTRRTTFVIAHRLSTIVNADRIMVVKEGQIVETGTHAELLEKKGQYHRLWSLQGAMGGAAVLPSQETGNLFDDLDHDIFGDENSCHDSSSSEDPSKQVSKLKTKLSVNTQLSTQTVRHDDATKSNATCQKKWKPDAPEFVPRACPPMNVGFRPPLTPARTNSDVSMSKGLAGDGPKNYASVTGVESGRKAQALGDTKENVSFHTNQSFYLDDRSPTHSRPADGFHNGEQSNSTEKPTPECVTPPYLIECCDSQDLEDVSDDGADKSSASMEPAIHSNNRQGHAPCRKMTMSEPASFGAESEATINEAIEPSSTPSGASQRTGRSKQGPSTANQRRRRRNYKWKHENARRTEGISGTDRTG</sequence>
<protein>
    <recommendedName>
        <fullName evidence="16">Heavy metal tolerance protein</fullName>
    </recommendedName>
</protein>
<evidence type="ECO:0000256" key="4">
    <source>
        <dbReference type="ARBA" id="ARBA00022692"/>
    </source>
</evidence>
<comment type="subcellular location">
    <subcellularLocation>
        <location evidence="1">Membrane</location>
        <topology evidence="1">Multi-pass membrane protein</topology>
    </subcellularLocation>
</comment>
<evidence type="ECO:0000259" key="13">
    <source>
        <dbReference type="PROSITE" id="PS50929"/>
    </source>
</evidence>
<keyword evidence="5" id="KW-0547">Nucleotide-binding</keyword>
<comment type="caution">
    <text evidence="14">The sequence shown here is derived from an EMBL/GenBank/DDBJ whole genome shotgun (WGS) entry which is preliminary data.</text>
</comment>
<dbReference type="PROSITE" id="PS00211">
    <property type="entry name" value="ABC_TRANSPORTER_1"/>
    <property type="match status" value="1"/>
</dbReference>
<feature type="domain" description="ABC transmembrane type-1" evidence="13">
    <location>
        <begin position="269"/>
        <end position="552"/>
    </location>
</feature>
<feature type="compositionally biased region" description="Basic and acidic residues" evidence="10">
    <location>
        <begin position="978"/>
        <end position="990"/>
    </location>
</feature>
<feature type="domain" description="ABC transporter" evidence="12">
    <location>
        <begin position="586"/>
        <end position="820"/>
    </location>
</feature>
<dbReference type="Gene3D" id="1.20.1560.10">
    <property type="entry name" value="ABC transporter type 1, transmembrane domain"/>
    <property type="match status" value="1"/>
</dbReference>
<dbReference type="CDD" id="cd18583">
    <property type="entry name" value="ABC_6TM_HMT1"/>
    <property type="match status" value="1"/>
</dbReference>
<dbReference type="GO" id="GO:0140359">
    <property type="term" value="F:ABC-type transporter activity"/>
    <property type="evidence" value="ECO:0007669"/>
    <property type="project" value="InterPro"/>
</dbReference>
<dbReference type="FunFam" id="3.40.50.300:FF:000287">
    <property type="entry name" value="Multidrug ABC transporter ATP-binding protein"/>
    <property type="match status" value="1"/>
</dbReference>
<evidence type="ECO:0000313" key="14">
    <source>
        <dbReference type="EMBL" id="PGH23340.1"/>
    </source>
</evidence>
<evidence type="ECO:0000256" key="1">
    <source>
        <dbReference type="ARBA" id="ARBA00004141"/>
    </source>
</evidence>
<evidence type="ECO:0000256" key="9">
    <source>
        <dbReference type="ARBA" id="ARBA00024363"/>
    </source>
</evidence>
<comment type="similarity">
    <text evidence="9">Belongs to the ABC transporter superfamily. ABCB family. Heavy Metal importer (TC 3.A.1.210) subfamily.</text>
</comment>
<reference evidence="14 15" key="1">
    <citation type="submission" date="2017-10" db="EMBL/GenBank/DDBJ databases">
        <title>Comparative genomics in systemic dimorphic fungi from Ajellomycetaceae.</title>
        <authorList>
            <person name="Munoz J.F."/>
            <person name="Mcewen J.G."/>
            <person name="Clay O.K."/>
            <person name="Cuomo C.A."/>
        </authorList>
    </citation>
    <scope>NUCLEOTIDE SEQUENCE [LARGE SCALE GENOMIC DNA]</scope>
    <source>
        <strain evidence="14 15">UAMH7299</strain>
    </source>
</reference>
<dbReference type="InterPro" id="IPR039421">
    <property type="entry name" value="Type_1_exporter"/>
</dbReference>
<dbReference type="Proteomes" id="UP000224634">
    <property type="component" value="Unassembled WGS sequence"/>
</dbReference>
<feature type="region of interest" description="Disordered" evidence="10">
    <location>
        <begin position="975"/>
        <end position="1008"/>
    </location>
</feature>
<dbReference type="InterPro" id="IPR003593">
    <property type="entry name" value="AAA+_ATPase"/>
</dbReference>
<evidence type="ECO:0000259" key="12">
    <source>
        <dbReference type="PROSITE" id="PS50893"/>
    </source>
</evidence>
<feature type="transmembrane region" description="Helical" evidence="11">
    <location>
        <begin position="56"/>
        <end position="80"/>
    </location>
</feature>
<dbReference type="PANTHER" id="PTHR24221:SF503">
    <property type="entry name" value="MITOCHONDRIAL POTASSIUM CHANNEL ATP-BINDING SUBUNIT"/>
    <property type="match status" value="1"/>
</dbReference>
<feature type="compositionally biased region" description="Polar residues" evidence="10">
    <location>
        <begin position="1078"/>
        <end position="1100"/>
    </location>
</feature>
<evidence type="ECO:0000256" key="11">
    <source>
        <dbReference type="SAM" id="Phobius"/>
    </source>
</evidence>
<dbReference type="InterPro" id="IPR011527">
    <property type="entry name" value="ABC1_TM_dom"/>
</dbReference>
<dbReference type="PANTHER" id="PTHR24221">
    <property type="entry name" value="ATP-BINDING CASSETTE SUB-FAMILY B"/>
    <property type="match status" value="1"/>
</dbReference>
<dbReference type="SUPFAM" id="SSF52540">
    <property type="entry name" value="P-loop containing nucleoside triphosphate hydrolases"/>
    <property type="match status" value="1"/>
</dbReference>
<dbReference type="Pfam" id="PF00005">
    <property type="entry name" value="ABC_tran"/>
    <property type="match status" value="1"/>
</dbReference>
<keyword evidence="15" id="KW-1185">Reference proteome</keyword>
<dbReference type="SUPFAM" id="SSF90123">
    <property type="entry name" value="ABC transporter transmembrane region"/>
    <property type="match status" value="1"/>
</dbReference>
<dbReference type="Gene3D" id="3.40.50.300">
    <property type="entry name" value="P-loop containing nucleotide triphosphate hydrolases"/>
    <property type="match status" value="1"/>
</dbReference>
<feature type="transmembrane region" description="Helical" evidence="11">
    <location>
        <begin position="117"/>
        <end position="139"/>
    </location>
</feature>
<feature type="transmembrane region" description="Helical" evidence="11">
    <location>
        <begin position="408"/>
        <end position="429"/>
    </location>
</feature>
<evidence type="ECO:0000256" key="3">
    <source>
        <dbReference type="ARBA" id="ARBA00022448"/>
    </source>
</evidence>
<dbReference type="OrthoDB" id="6500128at2759"/>
<gene>
    <name evidence="14" type="ORF">AJ80_02593</name>
</gene>
<dbReference type="PROSITE" id="PS50893">
    <property type="entry name" value="ABC_TRANSPORTER_2"/>
    <property type="match status" value="1"/>
</dbReference>
<evidence type="ECO:0000256" key="2">
    <source>
        <dbReference type="ARBA" id="ARBA00007577"/>
    </source>
</evidence>
<keyword evidence="7 11" id="KW-1133">Transmembrane helix</keyword>
<dbReference type="InterPro" id="IPR027417">
    <property type="entry name" value="P-loop_NTPase"/>
</dbReference>
<evidence type="ECO:0000256" key="6">
    <source>
        <dbReference type="ARBA" id="ARBA00022840"/>
    </source>
</evidence>
<evidence type="ECO:0000313" key="15">
    <source>
        <dbReference type="Proteomes" id="UP000224634"/>
    </source>
</evidence>
<evidence type="ECO:0000256" key="8">
    <source>
        <dbReference type="ARBA" id="ARBA00023136"/>
    </source>
</evidence>
<keyword evidence="8 11" id="KW-0472">Membrane</keyword>
<organism evidence="14 15">
    <name type="scientific">Polytolypa hystricis (strain UAMH7299)</name>
    <dbReference type="NCBI Taxonomy" id="1447883"/>
    <lineage>
        <taxon>Eukaryota</taxon>
        <taxon>Fungi</taxon>
        <taxon>Dikarya</taxon>
        <taxon>Ascomycota</taxon>
        <taxon>Pezizomycotina</taxon>
        <taxon>Eurotiomycetes</taxon>
        <taxon>Eurotiomycetidae</taxon>
        <taxon>Onygenales</taxon>
        <taxon>Onygenales incertae sedis</taxon>
        <taxon>Polytolypa</taxon>
    </lineage>
</organism>
<feature type="region of interest" description="Disordered" evidence="10">
    <location>
        <begin position="179"/>
        <end position="236"/>
    </location>
</feature>
<dbReference type="PROSITE" id="PS50929">
    <property type="entry name" value="ABC_TM1F"/>
    <property type="match status" value="1"/>
</dbReference>
<feature type="transmembrane region" description="Helical" evidence="11">
    <location>
        <begin position="380"/>
        <end position="402"/>
    </location>
</feature>